<sequence length="40" mass="4844">MFANNVALVLQKLVHFKEKKKKKKRLKNHCHLNLLLQYPE</sequence>
<name>A0A0L0P736_CANAR</name>
<accession>A0A0L0P736</accession>
<gene>
    <name evidence="1" type="ORF">QG37_00871</name>
</gene>
<protein>
    <submittedName>
        <fullName evidence="1">Uncharacterized protein</fullName>
    </submittedName>
</protein>
<evidence type="ECO:0000313" key="1">
    <source>
        <dbReference type="EMBL" id="KNE02183.1"/>
    </source>
</evidence>
<proteinExistence type="predicted"/>
<dbReference type="Proteomes" id="UP000037122">
    <property type="component" value="Unassembled WGS sequence"/>
</dbReference>
<dbReference type="AlphaFoldDB" id="A0A0L0P736"/>
<dbReference type="EMBL" id="LGST01000006">
    <property type="protein sequence ID" value="KNE02183.1"/>
    <property type="molecule type" value="Genomic_DNA"/>
</dbReference>
<reference evidence="2" key="1">
    <citation type="journal article" date="2015" name="BMC Genomics">
        <title>Draft genome of a commonly misdiagnosed multidrug resistant pathogen Candida auris.</title>
        <authorList>
            <person name="Chatterjee S."/>
            <person name="Alampalli S.V."/>
            <person name="Nageshan R.K."/>
            <person name="Chettiar S.T."/>
            <person name="Joshi S."/>
            <person name="Tatu U.S."/>
        </authorList>
    </citation>
    <scope>NUCLEOTIDE SEQUENCE [LARGE SCALE GENOMIC DNA]</scope>
    <source>
        <strain evidence="2">6684</strain>
    </source>
</reference>
<organism evidence="1 2">
    <name type="scientific">Candidozyma auris</name>
    <name type="common">Yeast</name>
    <name type="synonym">Candida auris</name>
    <dbReference type="NCBI Taxonomy" id="498019"/>
    <lineage>
        <taxon>Eukaryota</taxon>
        <taxon>Fungi</taxon>
        <taxon>Dikarya</taxon>
        <taxon>Ascomycota</taxon>
        <taxon>Saccharomycotina</taxon>
        <taxon>Pichiomycetes</taxon>
        <taxon>Metschnikowiaceae</taxon>
        <taxon>Candidozyma</taxon>
    </lineage>
</organism>
<comment type="caution">
    <text evidence="1">The sequence shown here is derived from an EMBL/GenBank/DDBJ whole genome shotgun (WGS) entry which is preliminary data.</text>
</comment>
<dbReference type="VEuPathDB" id="FungiDB:QG37_00871"/>
<evidence type="ECO:0000313" key="2">
    <source>
        <dbReference type="Proteomes" id="UP000037122"/>
    </source>
</evidence>